<dbReference type="GO" id="GO:0051156">
    <property type="term" value="P:glucose 6-phosphate metabolic process"/>
    <property type="evidence" value="ECO:0007669"/>
    <property type="project" value="TreeGrafter"/>
</dbReference>
<comment type="caution">
    <text evidence="8">Lacks conserved residue(s) required for the propagation of feature annotation.</text>
</comment>
<comment type="catalytic activity">
    <reaction evidence="7 8 9">
        <text>alpha-D-glucose 6-phosphate = beta-D-fructose 6-phosphate</text>
        <dbReference type="Rhea" id="RHEA:11816"/>
        <dbReference type="ChEBI" id="CHEBI:57634"/>
        <dbReference type="ChEBI" id="CHEBI:58225"/>
        <dbReference type="EC" id="5.3.1.9"/>
    </reaction>
</comment>
<evidence type="ECO:0000256" key="6">
    <source>
        <dbReference type="ARBA" id="ARBA00023235"/>
    </source>
</evidence>
<keyword evidence="6 8" id="KW-0413">Isomerase</keyword>
<evidence type="ECO:0000256" key="8">
    <source>
        <dbReference type="HAMAP-Rule" id="MF_00473"/>
    </source>
</evidence>
<dbReference type="RefSeq" id="WP_241712899.1">
    <property type="nucleotide sequence ID" value="NZ_JALBUF010000003.1"/>
</dbReference>
<gene>
    <name evidence="8 10" type="primary">pgi</name>
    <name evidence="10" type="ORF">MM817_01362</name>
</gene>
<dbReference type="InterPro" id="IPR035482">
    <property type="entry name" value="SIS_PGI_2"/>
</dbReference>
<dbReference type="InterPro" id="IPR046348">
    <property type="entry name" value="SIS_dom_sf"/>
</dbReference>
<dbReference type="PROSITE" id="PS00765">
    <property type="entry name" value="P_GLUCOSE_ISOMERASE_1"/>
    <property type="match status" value="1"/>
</dbReference>
<dbReference type="GO" id="GO:0005829">
    <property type="term" value="C:cytosol"/>
    <property type="evidence" value="ECO:0007669"/>
    <property type="project" value="TreeGrafter"/>
</dbReference>
<sequence>MIHIFEWADSFVGKSEIELQRPFIERIHSMLLKGTGAGHEYLGWLHLPSEFNQDELQRIKKAGRKIAQQADVLVVIGIGGSYLGAKAALNVLQHSFQDLLPSHKKPMHVIFAGQNMSGTYLQELLEILDNHEVAINVISKSGTTTEPALAFRVLKQYMEQRYGVTEAALRIYATTDAARGALRALADQAGYETFVIPDDVGGRFSVLTPVGLLPLAAAGIDIDAMLEGARIAELELNEPDVFKNPAYAYAALRQIVRSKGKEIELFVTYEPGMHYVGEWWKQLFGESEGKDGKGLFPASADFSTDLHSLGQFVQDGTRSLMETVIRIKHTRKTLSIEAVEQDMDGLNYLAGKTFSDVNDTALEATMLAHQTGGVPTIGLELEDMSEKSLGYLFYFFEKAVAVSAYLSGVNPFDQPGVEMYKTNMFTMLGKPGYDKEGSTS</sequence>
<comment type="subcellular location">
    <subcellularLocation>
        <location evidence="8">Cytoplasm</location>
    </subcellularLocation>
</comment>
<evidence type="ECO:0000313" key="10">
    <source>
        <dbReference type="EMBL" id="MCI0183092.1"/>
    </source>
</evidence>
<dbReference type="InterPro" id="IPR001672">
    <property type="entry name" value="G6P_Isomerase"/>
</dbReference>
<comment type="caution">
    <text evidence="10">The sequence shown here is derived from an EMBL/GenBank/DDBJ whole genome shotgun (WGS) entry which is preliminary data.</text>
</comment>
<name>A0A9X1V8H8_9BACL</name>
<dbReference type="EC" id="5.3.1.9" evidence="8"/>
<dbReference type="HAMAP" id="MF_00473">
    <property type="entry name" value="G6P_isomerase"/>
    <property type="match status" value="1"/>
</dbReference>
<dbReference type="GO" id="GO:0006094">
    <property type="term" value="P:gluconeogenesis"/>
    <property type="evidence" value="ECO:0007669"/>
    <property type="project" value="UniProtKB-UniRule"/>
</dbReference>
<dbReference type="AlphaFoldDB" id="A0A9X1V8H8"/>
<dbReference type="InterPro" id="IPR035476">
    <property type="entry name" value="SIS_PGI_1"/>
</dbReference>
<dbReference type="GO" id="GO:0004347">
    <property type="term" value="F:glucose-6-phosphate isomerase activity"/>
    <property type="evidence" value="ECO:0007669"/>
    <property type="project" value="UniProtKB-UniRule"/>
</dbReference>
<organism evidence="10 11">
    <name type="scientific">Sulfoacidibacillus ferrooxidans</name>
    <dbReference type="NCBI Taxonomy" id="2005001"/>
    <lineage>
        <taxon>Bacteria</taxon>
        <taxon>Bacillati</taxon>
        <taxon>Bacillota</taxon>
        <taxon>Bacilli</taxon>
        <taxon>Bacillales</taxon>
        <taxon>Alicyclobacillaceae</taxon>
        <taxon>Sulfoacidibacillus</taxon>
    </lineage>
</organism>
<reference evidence="10" key="1">
    <citation type="submission" date="2022-03" db="EMBL/GenBank/DDBJ databases">
        <title>Draft Genome Sequence of Firmicute Strain S0AB, a Heterotrophic Iron/Sulfur-Oxidizing Extreme Acidophile.</title>
        <authorList>
            <person name="Vergara E."/>
            <person name="Pakostova E."/>
            <person name="Johnson D.B."/>
            <person name="Holmes D.S."/>
        </authorList>
    </citation>
    <scope>NUCLEOTIDE SEQUENCE</scope>
    <source>
        <strain evidence="10">S0AB</strain>
    </source>
</reference>
<keyword evidence="11" id="KW-1185">Reference proteome</keyword>
<keyword evidence="5 8" id="KW-0324">Glycolysis</keyword>
<protein>
    <recommendedName>
        <fullName evidence="8">Glucose-6-phosphate isomerase</fullName>
        <shortName evidence="8">GPI</shortName>
        <ecNumber evidence="8">5.3.1.9</ecNumber>
    </recommendedName>
    <alternativeName>
        <fullName evidence="8">Phosphoglucose isomerase</fullName>
        <shortName evidence="8">PGI</shortName>
    </alternativeName>
    <alternativeName>
        <fullName evidence="8">Phosphohexose isomerase</fullName>
        <shortName evidence="8">PHI</shortName>
    </alternativeName>
</protein>
<dbReference type="NCBIfam" id="NF010697">
    <property type="entry name" value="PRK14097.1"/>
    <property type="match status" value="1"/>
</dbReference>
<evidence type="ECO:0000256" key="3">
    <source>
        <dbReference type="ARBA" id="ARBA00022432"/>
    </source>
</evidence>
<feature type="active site" evidence="8">
    <location>
        <position position="421"/>
    </location>
</feature>
<comment type="pathway">
    <text evidence="1 8 9">Carbohydrate degradation; glycolysis; D-glyceraldehyde 3-phosphate and glycerone phosphate from D-glucose: step 2/4.</text>
</comment>
<dbReference type="InterPro" id="IPR018189">
    <property type="entry name" value="Phosphoglucose_isomerase_CS"/>
</dbReference>
<evidence type="ECO:0000256" key="7">
    <source>
        <dbReference type="ARBA" id="ARBA00029321"/>
    </source>
</evidence>
<comment type="similarity">
    <text evidence="2 8 9">Belongs to the GPI family.</text>
</comment>
<dbReference type="EMBL" id="JALBUF010000003">
    <property type="protein sequence ID" value="MCI0183092.1"/>
    <property type="molecule type" value="Genomic_DNA"/>
</dbReference>
<dbReference type="GO" id="GO:0048029">
    <property type="term" value="F:monosaccharide binding"/>
    <property type="evidence" value="ECO:0007669"/>
    <property type="project" value="TreeGrafter"/>
</dbReference>
<evidence type="ECO:0000256" key="2">
    <source>
        <dbReference type="ARBA" id="ARBA00006604"/>
    </source>
</evidence>
<dbReference type="CDD" id="cd05016">
    <property type="entry name" value="SIS_PGI_2"/>
    <property type="match status" value="1"/>
</dbReference>
<dbReference type="FunFam" id="3.40.50.10490:FF:000015">
    <property type="entry name" value="Glucose-6-phosphate isomerase"/>
    <property type="match status" value="1"/>
</dbReference>
<dbReference type="CDD" id="cd05015">
    <property type="entry name" value="SIS_PGI_1"/>
    <property type="match status" value="1"/>
</dbReference>
<dbReference type="Proteomes" id="UP001139263">
    <property type="component" value="Unassembled WGS sequence"/>
</dbReference>
<proteinExistence type="inferred from homology"/>
<evidence type="ECO:0000256" key="9">
    <source>
        <dbReference type="RuleBase" id="RU000612"/>
    </source>
</evidence>
<keyword evidence="3 8" id="KW-0312">Gluconeogenesis</keyword>
<evidence type="ECO:0000256" key="5">
    <source>
        <dbReference type="ARBA" id="ARBA00023152"/>
    </source>
</evidence>
<keyword evidence="4 8" id="KW-0963">Cytoplasm</keyword>
<comment type="function">
    <text evidence="8">Catalyzes the reversible isomerization of glucose-6-phosphate to fructose-6-phosphate.</text>
</comment>
<comment type="pathway">
    <text evidence="8">Carbohydrate biosynthesis; gluconeogenesis.</text>
</comment>
<accession>A0A9X1V8H8</accession>
<evidence type="ECO:0000313" key="11">
    <source>
        <dbReference type="Proteomes" id="UP001139263"/>
    </source>
</evidence>
<dbReference type="PANTHER" id="PTHR11469">
    <property type="entry name" value="GLUCOSE-6-PHOSPHATE ISOMERASE"/>
    <property type="match status" value="1"/>
</dbReference>
<dbReference type="GO" id="GO:0097367">
    <property type="term" value="F:carbohydrate derivative binding"/>
    <property type="evidence" value="ECO:0007669"/>
    <property type="project" value="InterPro"/>
</dbReference>
<dbReference type="GO" id="GO:0006096">
    <property type="term" value="P:glycolytic process"/>
    <property type="evidence" value="ECO:0007669"/>
    <property type="project" value="UniProtKB-UniRule"/>
</dbReference>
<dbReference type="PANTHER" id="PTHR11469:SF1">
    <property type="entry name" value="GLUCOSE-6-PHOSPHATE ISOMERASE"/>
    <property type="match status" value="1"/>
</dbReference>
<evidence type="ECO:0000256" key="1">
    <source>
        <dbReference type="ARBA" id="ARBA00004926"/>
    </source>
</evidence>
<dbReference type="PROSITE" id="PS51463">
    <property type="entry name" value="P_GLUCOSE_ISOMERASE_3"/>
    <property type="match status" value="1"/>
</dbReference>
<dbReference type="Gene3D" id="3.40.50.10490">
    <property type="entry name" value="Glucose-6-phosphate isomerase like protein, domain 1"/>
    <property type="match status" value="2"/>
</dbReference>
<feature type="active site" description="Proton donor" evidence="8">
    <location>
        <position position="286"/>
    </location>
</feature>
<dbReference type="Pfam" id="PF00342">
    <property type="entry name" value="PGI"/>
    <property type="match status" value="1"/>
</dbReference>
<evidence type="ECO:0000256" key="4">
    <source>
        <dbReference type="ARBA" id="ARBA00022490"/>
    </source>
</evidence>
<dbReference type="SUPFAM" id="SSF53697">
    <property type="entry name" value="SIS domain"/>
    <property type="match status" value="1"/>
</dbReference>
<dbReference type="FunFam" id="3.40.50.10490:FF:000016">
    <property type="entry name" value="Glucose-6-phosphate isomerase"/>
    <property type="match status" value="1"/>
</dbReference>
<dbReference type="PRINTS" id="PR00662">
    <property type="entry name" value="G6PISOMERASE"/>
</dbReference>